<dbReference type="OrthoDB" id="838909at2"/>
<evidence type="ECO:0000256" key="1">
    <source>
        <dbReference type="SAM" id="MobiDB-lite"/>
    </source>
</evidence>
<protein>
    <submittedName>
        <fullName evidence="2">Uncharacterized protein</fullName>
    </submittedName>
</protein>
<dbReference type="RefSeq" id="WP_132706031.1">
    <property type="nucleotide sequence ID" value="NZ_SMGI01000006.1"/>
</dbReference>
<evidence type="ECO:0000313" key="2">
    <source>
        <dbReference type="EMBL" id="TCK64679.1"/>
    </source>
</evidence>
<reference evidence="2 3" key="1">
    <citation type="journal article" date="2015" name="Stand. Genomic Sci.">
        <title>Genomic Encyclopedia of Bacterial and Archaeal Type Strains, Phase III: the genomes of soil and plant-associated and newly described type strains.</title>
        <authorList>
            <person name="Whitman W.B."/>
            <person name="Woyke T."/>
            <person name="Klenk H.P."/>
            <person name="Zhou Y."/>
            <person name="Lilburn T.G."/>
            <person name="Beck B.J."/>
            <person name="De Vos P."/>
            <person name="Vandamme P."/>
            <person name="Eisen J.A."/>
            <person name="Garrity G."/>
            <person name="Hugenholtz P."/>
            <person name="Kyrpides N.C."/>
        </authorList>
    </citation>
    <scope>NUCLEOTIDE SEQUENCE [LARGE SCALE GENOMIC DNA]</scope>
    <source>
        <strain evidence="2 3">CECT 8445</strain>
    </source>
</reference>
<evidence type="ECO:0000313" key="3">
    <source>
        <dbReference type="Proteomes" id="UP000295714"/>
    </source>
</evidence>
<comment type="caution">
    <text evidence="2">The sequence shown here is derived from an EMBL/GenBank/DDBJ whole genome shotgun (WGS) entry which is preliminary data.</text>
</comment>
<dbReference type="EMBL" id="SMGI01000006">
    <property type="protein sequence ID" value="TCK64679.1"/>
    <property type="molecule type" value="Genomic_DNA"/>
</dbReference>
<organism evidence="2 3">
    <name type="scientific">Winogradskyella wandonensis</name>
    <dbReference type="NCBI Taxonomy" id="1442586"/>
    <lineage>
        <taxon>Bacteria</taxon>
        <taxon>Pseudomonadati</taxon>
        <taxon>Bacteroidota</taxon>
        <taxon>Flavobacteriia</taxon>
        <taxon>Flavobacteriales</taxon>
        <taxon>Flavobacteriaceae</taxon>
        <taxon>Winogradskyella</taxon>
    </lineage>
</organism>
<feature type="region of interest" description="Disordered" evidence="1">
    <location>
        <begin position="1"/>
        <end position="39"/>
    </location>
</feature>
<name>A0A4R1KLD4_9FLAO</name>
<gene>
    <name evidence="2" type="ORF">DFQ05_2662</name>
</gene>
<dbReference type="AlphaFoldDB" id="A0A4R1KLD4"/>
<accession>A0A4R1KLD4</accession>
<feature type="compositionally biased region" description="Basic residues" evidence="1">
    <location>
        <begin position="24"/>
        <end position="37"/>
    </location>
</feature>
<sequence length="358" mass="41725">MKKLKSKRKKFLVRKSKKTQDRATKRRKRQGKFHKRKQENSLTKAYERNLDFIKKSRKDITISPKNNLELLEHTNNVIEFISELKSYRNVAHEVKSIFIDLKDVISIDIGTISLLLSSVKELALYDINVKGNLPKKQNTKDAFIDSGYLEHMGEVSKSIKKSMRVSNKENLLLMLAKEKSESKKVGQCIKLGIKALTGKENHYPPVYGIIQEMNGNSVEHAYKDKKHWIMGINHDKIKNKLIFTFTDNGFGIIRTLKKRFNINAFKKMNWHTDEKILEGVFDKKYNSRFKKQYNRNKGLPVIKKAQAENKIKNLIVIANESIVNFNTGKASRLNKEFSGTFYYWELDLKTYMNGKNIN</sequence>
<feature type="compositionally biased region" description="Basic residues" evidence="1">
    <location>
        <begin position="1"/>
        <end position="17"/>
    </location>
</feature>
<dbReference type="Proteomes" id="UP000295714">
    <property type="component" value="Unassembled WGS sequence"/>
</dbReference>
<keyword evidence="3" id="KW-1185">Reference proteome</keyword>
<proteinExistence type="predicted"/>